<dbReference type="Proteomes" id="UP000485058">
    <property type="component" value="Unassembled WGS sequence"/>
</dbReference>
<protein>
    <submittedName>
        <fullName evidence="1">Uncharacterized protein</fullName>
    </submittedName>
</protein>
<feature type="non-terminal residue" evidence="1">
    <location>
        <position position="1"/>
    </location>
</feature>
<keyword evidence="2" id="KW-1185">Reference proteome</keyword>
<sequence length="107" mass="12271">LVDLLKDKDSKDAFKRAVEVEDTIFISIDELCLSFPDNSPLLPTIEALLCKGRQLVREDEDRRELAQKQEKTAMDAADQGRKLVRWGLWWTVFPAKLEGLPLTSKQE</sequence>
<comment type="caution">
    <text evidence="1">The sequence shown here is derived from an EMBL/GenBank/DDBJ whole genome shotgun (WGS) entry which is preliminary data.</text>
</comment>
<dbReference type="EMBL" id="BLLF01003771">
    <property type="protein sequence ID" value="GFH28171.1"/>
    <property type="molecule type" value="Genomic_DNA"/>
</dbReference>
<evidence type="ECO:0000313" key="1">
    <source>
        <dbReference type="EMBL" id="GFH28171.1"/>
    </source>
</evidence>
<organism evidence="1 2">
    <name type="scientific">Haematococcus lacustris</name>
    <name type="common">Green alga</name>
    <name type="synonym">Haematococcus pluvialis</name>
    <dbReference type="NCBI Taxonomy" id="44745"/>
    <lineage>
        <taxon>Eukaryota</taxon>
        <taxon>Viridiplantae</taxon>
        <taxon>Chlorophyta</taxon>
        <taxon>core chlorophytes</taxon>
        <taxon>Chlorophyceae</taxon>
        <taxon>CS clade</taxon>
        <taxon>Chlamydomonadales</taxon>
        <taxon>Haematococcaceae</taxon>
        <taxon>Haematococcus</taxon>
    </lineage>
</organism>
<evidence type="ECO:0000313" key="2">
    <source>
        <dbReference type="Proteomes" id="UP000485058"/>
    </source>
</evidence>
<feature type="non-terminal residue" evidence="1">
    <location>
        <position position="107"/>
    </location>
</feature>
<name>A0A6A0A6N9_HAELA</name>
<dbReference type="AlphaFoldDB" id="A0A6A0A6N9"/>
<reference evidence="1 2" key="1">
    <citation type="submission" date="2020-02" db="EMBL/GenBank/DDBJ databases">
        <title>Draft genome sequence of Haematococcus lacustris strain NIES-144.</title>
        <authorList>
            <person name="Morimoto D."/>
            <person name="Nakagawa S."/>
            <person name="Yoshida T."/>
            <person name="Sawayama S."/>
        </authorList>
    </citation>
    <scope>NUCLEOTIDE SEQUENCE [LARGE SCALE GENOMIC DNA]</scope>
    <source>
        <strain evidence="1 2">NIES-144</strain>
    </source>
</reference>
<proteinExistence type="predicted"/>
<accession>A0A6A0A6N9</accession>
<gene>
    <name evidence="1" type="ORF">HaLaN_26615</name>
</gene>